<keyword evidence="6 13" id="KW-0808">Transferase</keyword>
<dbReference type="PROSITE" id="PS00324">
    <property type="entry name" value="ASPARTOKINASE"/>
    <property type="match status" value="1"/>
</dbReference>
<keyword evidence="9 12" id="KW-0067">ATP-binding</keyword>
<evidence type="ECO:0000313" key="17">
    <source>
        <dbReference type="EMBL" id="MEA5445212.1"/>
    </source>
</evidence>
<dbReference type="EMBL" id="JAYGII010000007">
    <property type="protein sequence ID" value="MEA5445212.1"/>
    <property type="molecule type" value="Genomic_DNA"/>
</dbReference>
<dbReference type="GO" id="GO:0009089">
    <property type="term" value="P:lysine biosynthetic process via diaminopimelate"/>
    <property type="evidence" value="ECO:0007669"/>
    <property type="project" value="InterPro"/>
</dbReference>
<dbReference type="NCBIfam" id="NF005155">
    <property type="entry name" value="PRK06635.1-4"/>
    <property type="match status" value="1"/>
</dbReference>
<dbReference type="InterPro" id="IPR001341">
    <property type="entry name" value="Asp_kinase"/>
</dbReference>
<dbReference type="InterPro" id="IPR054352">
    <property type="entry name" value="ACT_Aspartokinase"/>
</dbReference>
<dbReference type="InterPro" id="IPR018042">
    <property type="entry name" value="Aspartate_kinase_CS"/>
</dbReference>
<dbReference type="GO" id="GO:0005829">
    <property type="term" value="C:cytosol"/>
    <property type="evidence" value="ECO:0007669"/>
    <property type="project" value="TreeGrafter"/>
</dbReference>
<comment type="pathway">
    <text evidence="2 14">Amino-acid biosynthesis; L-methionine biosynthesis via de novo pathway; L-homoserine from L-aspartate: step 1/3.</text>
</comment>
<evidence type="ECO:0000259" key="15">
    <source>
        <dbReference type="Pfam" id="PF00696"/>
    </source>
</evidence>
<evidence type="ECO:0000259" key="16">
    <source>
        <dbReference type="Pfam" id="PF22468"/>
    </source>
</evidence>
<evidence type="ECO:0000256" key="14">
    <source>
        <dbReference type="RuleBase" id="RU004249"/>
    </source>
</evidence>
<dbReference type="Proteomes" id="UP001302316">
    <property type="component" value="Unassembled WGS sequence"/>
</dbReference>
<evidence type="ECO:0000256" key="5">
    <source>
        <dbReference type="ARBA" id="ARBA00022605"/>
    </source>
</evidence>
<dbReference type="AlphaFoldDB" id="A0AAP6MLY0"/>
<evidence type="ECO:0000256" key="7">
    <source>
        <dbReference type="ARBA" id="ARBA00022741"/>
    </source>
</evidence>
<comment type="caution">
    <text evidence="17">The sequence shown here is derived from an EMBL/GenBank/DDBJ whole genome shotgun (WGS) entry which is preliminary data.</text>
</comment>
<dbReference type="InterPro" id="IPR036393">
    <property type="entry name" value="AceGlu_kinase-like_sf"/>
</dbReference>
<keyword evidence="7 12" id="KW-0547">Nucleotide-binding</keyword>
<dbReference type="InterPro" id="IPR001048">
    <property type="entry name" value="Asp/Glu/Uridylate_kinase"/>
</dbReference>
<feature type="binding site" evidence="12">
    <location>
        <position position="179"/>
    </location>
    <ligand>
        <name>ATP</name>
        <dbReference type="ChEBI" id="CHEBI:30616"/>
    </ligand>
</feature>
<dbReference type="NCBIfam" id="NF005154">
    <property type="entry name" value="PRK06635.1-2"/>
    <property type="match status" value="1"/>
</dbReference>
<feature type="binding site" evidence="12">
    <location>
        <position position="184"/>
    </location>
    <ligand>
        <name>ATP</name>
        <dbReference type="ChEBI" id="CHEBI:30616"/>
    </ligand>
</feature>
<dbReference type="NCBIfam" id="TIGR00657">
    <property type="entry name" value="asp_kinases"/>
    <property type="match status" value="1"/>
</dbReference>
<dbReference type="GO" id="GO:0005524">
    <property type="term" value="F:ATP binding"/>
    <property type="evidence" value="ECO:0007669"/>
    <property type="project" value="UniProtKB-KW"/>
</dbReference>
<dbReference type="PANTHER" id="PTHR21499">
    <property type="entry name" value="ASPARTATE KINASE"/>
    <property type="match status" value="1"/>
</dbReference>
<proteinExistence type="inferred from homology"/>
<keyword evidence="5 14" id="KW-0028">Amino-acid biosynthesis</keyword>
<gene>
    <name evidence="17" type="ORF">VCB98_05190</name>
</gene>
<comment type="catalytic activity">
    <reaction evidence="11 13">
        <text>L-aspartate + ATP = 4-phospho-L-aspartate + ADP</text>
        <dbReference type="Rhea" id="RHEA:23776"/>
        <dbReference type="ChEBI" id="CHEBI:29991"/>
        <dbReference type="ChEBI" id="CHEBI:30616"/>
        <dbReference type="ChEBI" id="CHEBI:57535"/>
        <dbReference type="ChEBI" id="CHEBI:456216"/>
        <dbReference type="EC" id="2.7.2.4"/>
    </reaction>
</comment>
<evidence type="ECO:0000256" key="6">
    <source>
        <dbReference type="ARBA" id="ARBA00022679"/>
    </source>
</evidence>
<dbReference type="Pfam" id="PF00696">
    <property type="entry name" value="AA_kinase"/>
    <property type="match status" value="1"/>
</dbReference>
<evidence type="ECO:0000256" key="9">
    <source>
        <dbReference type="ARBA" id="ARBA00022840"/>
    </source>
</evidence>
<dbReference type="InterPro" id="IPR005260">
    <property type="entry name" value="Asp_kin_monofn"/>
</dbReference>
<accession>A0AAP6MLY0</accession>
<keyword evidence="10" id="KW-0457">Lysine biosynthesis</keyword>
<dbReference type="CDD" id="cd04892">
    <property type="entry name" value="ACT_AK-like_2"/>
    <property type="match status" value="1"/>
</dbReference>
<dbReference type="SUPFAM" id="SSF53633">
    <property type="entry name" value="Carbamate kinase-like"/>
    <property type="match status" value="1"/>
</dbReference>
<dbReference type="Gene3D" id="3.40.1160.10">
    <property type="entry name" value="Acetylglutamate kinase-like"/>
    <property type="match status" value="1"/>
</dbReference>
<keyword evidence="18" id="KW-1185">Reference proteome</keyword>
<dbReference type="CDD" id="cd04246">
    <property type="entry name" value="AAK_AK-DapG-like"/>
    <property type="match status" value="1"/>
</dbReference>
<dbReference type="PANTHER" id="PTHR21499:SF3">
    <property type="entry name" value="ASPARTOKINASE"/>
    <property type="match status" value="1"/>
</dbReference>
<sequence>MSLIVQKFGGSSVADEDKMRHVAQRIVETRRAGHQVVAVVSAMGKTTNNLLNMARDLAKDPSRRELDMLLACGERISMSLLSMAIQELGEDCISLTGPQSGIRTTDNHFNARITDVKAGRVERELERGRIVVVAGYQGMNSRGEVTTLGRGGSDTTAVAVAAGVNADRCEIYSDVDGVYTADPRIVETARPMPEISYVEMTELAHHGASVLNPRAVEYAWRRDVEVRARCTFNDAPGTIIHEREAGDEAKVLGVACHKELIWVSLRGKDRVAGLGDKVLKAIEKNDIFVDDTGDDGERRDMLIATEDIANLDIFADGLRDQFDDRISVSTDLGSVSAVGLHTGEDPDILRKAEAALERAGVGVRISFTREHSLTCLVEAAQVGDAMRALHAVFLEDAKQAREVA</sequence>
<feature type="domain" description="Aspartate/glutamate/uridylate kinase" evidence="15">
    <location>
        <begin position="3"/>
        <end position="226"/>
    </location>
</feature>
<dbReference type="FunFam" id="3.40.1160.10:FF:000002">
    <property type="entry name" value="Aspartokinase"/>
    <property type="match status" value="1"/>
</dbReference>
<dbReference type="RefSeq" id="WP_346050842.1">
    <property type="nucleotide sequence ID" value="NZ_JAYGII010000007.1"/>
</dbReference>
<feature type="domain" description="Aspartokinase ACT" evidence="16">
    <location>
        <begin position="335"/>
        <end position="393"/>
    </location>
</feature>
<evidence type="ECO:0000256" key="13">
    <source>
        <dbReference type="RuleBase" id="RU003448"/>
    </source>
</evidence>
<protein>
    <recommendedName>
        <fullName evidence="13">Aspartokinase</fullName>
        <ecNumber evidence="13">2.7.2.4</ecNumber>
    </recommendedName>
</protein>
<feature type="binding site" evidence="12">
    <location>
        <position position="47"/>
    </location>
    <ligand>
        <name>substrate</name>
    </ligand>
</feature>
<dbReference type="GO" id="GO:0004072">
    <property type="term" value="F:aspartate kinase activity"/>
    <property type="evidence" value="ECO:0007669"/>
    <property type="project" value="UniProtKB-EC"/>
</dbReference>
<dbReference type="GO" id="GO:0009090">
    <property type="term" value="P:homoserine biosynthetic process"/>
    <property type="evidence" value="ECO:0007669"/>
    <property type="project" value="TreeGrafter"/>
</dbReference>
<evidence type="ECO:0000256" key="1">
    <source>
        <dbReference type="ARBA" id="ARBA00004766"/>
    </source>
</evidence>
<dbReference type="EC" id="2.7.2.4" evidence="13"/>
<comment type="similarity">
    <text evidence="4 13">Belongs to the aspartokinase family.</text>
</comment>
<name>A0AAP6MLY0_9GAMM</name>
<feature type="binding site" evidence="12">
    <location>
        <begin position="7"/>
        <end position="10"/>
    </location>
    <ligand>
        <name>ATP</name>
        <dbReference type="ChEBI" id="CHEBI:30616"/>
    </ligand>
</feature>
<evidence type="ECO:0000256" key="11">
    <source>
        <dbReference type="ARBA" id="ARBA00047872"/>
    </source>
</evidence>
<evidence type="ECO:0000256" key="3">
    <source>
        <dbReference type="ARBA" id="ARBA00005139"/>
    </source>
</evidence>
<evidence type="ECO:0000256" key="10">
    <source>
        <dbReference type="ARBA" id="ARBA00023154"/>
    </source>
</evidence>
<evidence type="ECO:0000256" key="12">
    <source>
        <dbReference type="PIRSR" id="PIRSR000726-1"/>
    </source>
</evidence>
<dbReference type="SUPFAM" id="SSF55021">
    <property type="entry name" value="ACT-like"/>
    <property type="match status" value="1"/>
</dbReference>
<dbReference type="InterPro" id="IPR045865">
    <property type="entry name" value="ACT-like_dom_sf"/>
</dbReference>
<feature type="binding site" evidence="12">
    <location>
        <position position="74"/>
    </location>
    <ligand>
        <name>substrate</name>
    </ligand>
</feature>
<organism evidence="17 18">
    <name type="scientific">Natronospira elongata</name>
    <dbReference type="NCBI Taxonomy" id="3110268"/>
    <lineage>
        <taxon>Bacteria</taxon>
        <taxon>Pseudomonadati</taxon>
        <taxon>Pseudomonadota</taxon>
        <taxon>Gammaproteobacteria</taxon>
        <taxon>Natronospirales</taxon>
        <taxon>Natronospiraceae</taxon>
        <taxon>Natronospira</taxon>
    </lineage>
</organism>
<dbReference type="Pfam" id="PF22468">
    <property type="entry name" value="ACT_9"/>
    <property type="match status" value="1"/>
</dbReference>
<evidence type="ECO:0000256" key="4">
    <source>
        <dbReference type="ARBA" id="ARBA00010122"/>
    </source>
</evidence>
<reference evidence="17 18" key="1">
    <citation type="submission" date="2023-12" db="EMBL/GenBank/DDBJ databases">
        <title>Whole-genome sequencing of halo(alkali)philic microorganisms from hypersaline lakes.</title>
        <authorList>
            <person name="Sorokin D.Y."/>
            <person name="Merkel A.Y."/>
            <person name="Messina E."/>
            <person name="Yakimov M."/>
        </authorList>
    </citation>
    <scope>NUCLEOTIDE SEQUENCE [LARGE SCALE GENOMIC DNA]</scope>
    <source>
        <strain evidence="17 18">AB-CW1</strain>
    </source>
</reference>
<evidence type="ECO:0000256" key="8">
    <source>
        <dbReference type="ARBA" id="ARBA00022777"/>
    </source>
</evidence>
<evidence type="ECO:0000256" key="2">
    <source>
        <dbReference type="ARBA" id="ARBA00004986"/>
    </source>
</evidence>
<dbReference type="PIRSF" id="PIRSF000726">
    <property type="entry name" value="Asp_kin"/>
    <property type="match status" value="1"/>
</dbReference>
<comment type="pathway">
    <text evidence="1 14">Amino-acid biosynthesis; L-lysine biosynthesis via DAP pathway; (S)-tetrahydrodipicolinate from L-aspartate: step 1/4.</text>
</comment>
<dbReference type="Gene3D" id="3.30.2130.10">
    <property type="entry name" value="VC0802-like"/>
    <property type="match status" value="1"/>
</dbReference>
<comment type="pathway">
    <text evidence="3 14">Amino-acid biosynthesis; L-threonine biosynthesis; L-threonine from L-aspartate: step 1/5.</text>
</comment>
<keyword evidence="8 13" id="KW-0418">Kinase</keyword>
<evidence type="ECO:0000313" key="18">
    <source>
        <dbReference type="Proteomes" id="UP001302316"/>
    </source>
</evidence>